<dbReference type="Proteomes" id="UP001461498">
    <property type="component" value="Unassembled WGS sequence"/>
</dbReference>
<dbReference type="EMBL" id="JAPXFL010000003">
    <property type="protein sequence ID" value="KAK9508660.1"/>
    <property type="molecule type" value="Genomic_DNA"/>
</dbReference>
<evidence type="ECO:0000313" key="2">
    <source>
        <dbReference type="Proteomes" id="UP001461498"/>
    </source>
</evidence>
<dbReference type="AlphaFoldDB" id="A0AAW1DG07"/>
<name>A0AAW1DG07_9HEMI</name>
<proteinExistence type="predicted"/>
<keyword evidence="2" id="KW-1185">Reference proteome</keyword>
<sequence>MYLSSGTAANGRDRASFTLRAITASTGSSMRSKYYLGLIGRMLSSLMAAIRPCEVYRAWSN</sequence>
<accession>A0AAW1DG07</accession>
<protein>
    <submittedName>
        <fullName evidence="1">Uncharacterized protein</fullName>
    </submittedName>
</protein>
<organism evidence="1 2">
    <name type="scientific">Rhynocoris fuscipes</name>
    <dbReference type="NCBI Taxonomy" id="488301"/>
    <lineage>
        <taxon>Eukaryota</taxon>
        <taxon>Metazoa</taxon>
        <taxon>Ecdysozoa</taxon>
        <taxon>Arthropoda</taxon>
        <taxon>Hexapoda</taxon>
        <taxon>Insecta</taxon>
        <taxon>Pterygota</taxon>
        <taxon>Neoptera</taxon>
        <taxon>Paraneoptera</taxon>
        <taxon>Hemiptera</taxon>
        <taxon>Heteroptera</taxon>
        <taxon>Panheteroptera</taxon>
        <taxon>Cimicomorpha</taxon>
        <taxon>Reduviidae</taxon>
        <taxon>Harpactorinae</taxon>
        <taxon>Harpactorini</taxon>
        <taxon>Rhynocoris</taxon>
    </lineage>
</organism>
<comment type="caution">
    <text evidence="1">The sequence shown here is derived from an EMBL/GenBank/DDBJ whole genome shotgun (WGS) entry which is preliminary data.</text>
</comment>
<gene>
    <name evidence="1" type="ORF">O3M35_006167</name>
</gene>
<evidence type="ECO:0000313" key="1">
    <source>
        <dbReference type="EMBL" id="KAK9508660.1"/>
    </source>
</evidence>
<reference evidence="1 2" key="1">
    <citation type="submission" date="2022-12" db="EMBL/GenBank/DDBJ databases">
        <title>Chromosome-level genome assembly of true bugs.</title>
        <authorList>
            <person name="Ma L."/>
            <person name="Li H."/>
        </authorList>
    </citation>
    <scope>NUCLEOTIDE SEQUENCE [LARGE SCALE GENOMIC DNA]</scope>
    <source>
        <strain evidence="1">Lab_2022b</strain>
    </source>
</reference>